<evidence type="ECO:0000313" key="2">
    <source>
        <dbReference type="EMBL" id="SFA43055.1"/>
    </source>
</evidence>
<dbReference type="EMBL" id="FOJM01000003">
    <property type="protein sequence ID" value="SFA43055.1"/>
    <property type="molecule type" value="Genomic_DNA"/>
</dbReference>
<keyword evidence="1" id="KW-0479">Metal-binding</keyword>
<dbReference type="Proteomes" id="UP000198836">
    <property type="component" value="Unassembled WGS sequence"/>
</dbReference>
<reference evidence="3" key="1">
    <citation type="submission" date="2016-10" db="EMBL/GenBank/DDBJ databases">
        <authorList>
            <person name="Varghese N."/>
            <person name="Submissions S."/>
        </authorList>
    </citation>
    <scope>NUCLEOTIDE SEQUENCE [LARGE SCALE GENOMIC DNA]</scope>
    <source>
        <strain evidence="3">DSM 18130</strain>
    </source>
</reference>
<proteinExistence type="predicted"/>
<dbReference type="PRINTS" id="PR01950">
    <property type="entry name" value="LANCSUPER"/>
</dbReference>
<protein>
    <submittedName>
        <fullName evidence="2">Lanthionine synthetase C-like protein</fullName>
    </submittedName>
</protein>
<dbReference type="GO" id="GO:0005886">
    <property type="term" value="C:plasma membrane"/>
    <property type="evidence" value="ECO:0007669"/>
    <property type="project" value="TreeGrafter"/>
</dbReference>
<keyword evidence="3" id="KW-1185">Reference proteome</keyword>
<name>A0A1I0SU51_9SPHI</name>
<accession>A0A1I0SU51</accession>
<evidence type="ECO:0000313" key="3">
    <source>
        <dbReference type="Proteomes" id="UP000198836"/>
    </source>
</evidence>
<dbReference type="PANTHER" id="PTHR12736">
    <property type="entry name" value="LANC-LIKE PROTEIN"/>
    <property type="match status" value="1"/>
</dbReference>
<dbReference type="SMART" id="SM01260">
    <property type="entry name" value="LANC_like"/>
    <property type="match status" value="1"/>
</dbReference>
<dbReference type="OrthoDB" id="6313827at2"/>
<keyword evidence="1" id="KW-0862">Zinc</keyword>
<organism evidence="2 3">
    <name type="scientific">Pedobacter suwonensis</name>
    <dbReference type="NCBI Taxonomy" id="332999"/>
    <lineage>
        <taxon>Bacteria</taxon>
        <taxon>Pseudomonadati</taxon>
        <taxon>Bacteroidota</taxon>
        <taxon>Sphingobacteriia</taxon>
        <taxon>Sphingobacteriales</taxon>
        <taxon>Sphingobacteriaceae</taxon>
        <taxon>Pedobacter</taxon>
    </lineage>
</organism>
<dbReference type="AlphaFoldDB" id="A0A1I0SU51"/>
<evidence type="ECO:0000256" key="1">
    <source>
        <dbReference type="PIRSR" id="PIRSR607822-1"/>
    </source>
</evidence>
<sequence>MNTLEVETTINTRIRVVYEQIKHLLHHQENQADFITNGNLFNGYAGIVYYYFSLLKVFPEGETNAYMALEKLIESYNSQENMASKYMTFCSGLSGFYFLIQKLVEQEYLDELFLEDVLPINELIFEDTQRLLKDENTDFLHGASGQMLYLLNCKNDPNRETYLNILVDELLKFAIIDEKGMRFPNSTVKEFQNTDNINMSLSHGNAGILLVLLNIFNGGIAKEKLEKAIKQGLDYFIHYHHPRSSANFSAFPLLVNEAMNTQELLDGEFYAENYSWCYGDLAVTWLLYQSSIAFDEVGYRDLADEVGKAMAQSMINVPQSGIKINSHFCHGTSGIALFLNRLYHFSGLPVYKEAAQIWMESTLDHLENDLSKPEFMNREGAFGLLEGISGAMFVLTAAEHEDIAANWTDMFLLS</sequence>
<feature type="binding site" evidence="1">
    <location>
        <position position="330"/>
    </location>
    <ligand>
        <name>Zn(2+)</name>
        <dbReference type="ChEBI" id="CHEBI:29105"/>
    </ligand>
</feature>
<dbReference type="Pfam" id="PF05147">
    <property type="entry name" value="LANC_like"/>
    <property type="match status" value="1"/>
</dbReference>
<dbReference type="GO" id="GO:0031179">
    <property type="term" value="P:peptide modification"/>
    <property type="evidence" value="ECO:0007669"/>
    <property type="project" value="InterPro"/>
</dbReference>
<feature type="binding site" evidence="1">
    <location>
        <position position="277"/>
    </location>
    <ligand>
        <name>Zn(2+)</name>
        <dbReference type="ChEBI" id="CHEBI:29105"/>
    </ligand>
</feature>
<dbReference type="SUPFAM" id="SSF158745">
    <property type="entry name" value="LanC-like"/>
    <property type="match status" value="1"/>
</dbReference>
<dbReference type="STRING" id="332999.SAMN04488511_103244"/>
<dbReference type="RefSeq" id="WP_090981132.1">
    <property type="nucleotide sequence ID" value="NZ_FOJM01000003.1"/>
</dbReference>
<feature type="binding site" evidence="1">
    <location>
        <position position="329"/>
    </location>
    <ligand>
        <name>Zn(2+)</name>
        <dbReference type="ChEBI" id="CHEBI:29105"/>
    </ligand>
</feature>
<gene>
    <name evidence="2" type="ORF">SAMN04488511_103244</name>
</gene>
<dbReference type="GO" id="GO:0046872">
    <property type="term" value="F:metal ion binding"/>
    <property type="evidence" value="ECO:0007669"/>
    <property type="project" value="UniProtKB-KW"/>
</dbReference>
<dbReference type="InterPro" id="IPR007822">
    <property type="entry name" value="LANC-like"/>
</dbReference>
<dbReference type="PRINTS" id="PR01955">
    <property type="entry name" value="LANCFRANKIA"/>
</dbReference>
<dbReference type="Gene3D" id="1.50.10.20">
    <property type="match status" value="1"/>
</dbReference>
<dbReference type="PANTHER" id="PTHR12736:SF7">
    <property type="entry name" value="LANC-LIKE PROTEIN 3"/>
    <property type="match status" value="1"/>
</dbReference>